<feature type="compositionally biased region" description="Basic residues" evidence="1">
    <location>
        <begin position="255"/>
        <end position="266"/>
    </location>
</feature>
<evidence type="ECO:0008006" key="5">
    <source>
        <dbReference type="Google" id="ProtNLM"/>
    </source>
</evidence>
<keyword evidence="2" id="KW-0472">Membrane</keyword>
<keyword evidence="2" id="KW-1133">Transmembrane helix</keyword>
<dbReference type="RefSeq" id="WP_359268110.1">
    <property type="nucleotide sequence ID" value="NZ_JBEZNA010000003.1"/>
</dbReference>
<feature type="compositionally biased region" description="Low complexity" evidence="1">
    <location>
        <begin position="106"/>
        <end position="115"/>
    </location>
</feature>
<evidence type="ECO:0000313" key="3">
    <source>
        <dbReference type="EMBL" id="MEU9576084.1"/>
    </source>
</evidence>
<feature type="region of interest" description="Disordered" evidence="1">
    <location>
        <begin position="90"/>
        <end position="117"/>
    </location>
</feature>
<keyword evidence="4" id="KW-1185">Reference proteome</keyword>
<feature type="compositionally biased region" description="Basic and acidic residues" evidence="1">
    <location>
        <begin position="214"/>
        <end position="225"/>
    </location>
</feature>
<feature type="transmembrane region" description="Helical" evidence="2">
    <location>
        <begin position="43"/>
        <end position="61"/>
    </location>
</feature>
<proteinExistence type="predicted"/>
<feature type="region of interest" description="Disordered" evidence="1">
    <location>
        <begin position="213"/>
        <end position="266"/>
    </location>
</feature>
<name>A0ABV3EIS1_9ACTN</name>
<reference evidence="3 4" key="1">
    <citation type="submission" date="2024-06" db="EMBL/GenBank/DDBJ databases">
        <title>The Natural Products Discovery Center: Release of the First 8490 Sequenced Strains for Exploring Actinobacteria Biosynthetic Diversity.</title>
        <authorList>
            <person name="Kalkreuter E."/>
            <person name="Kautsar S.A."/>
            <person name="Yang D."/>
            <person name="Bader C.D."/>
            <person name="Teijaro C.N."/>
            <person name="Fluegel L."/>
            <person name="Davis C.M."/>
            <person name="Simpson J.R."/>
            <person name="Lauterbach L."/>
            <person name="Steele A.D."/>
            <person name="Gui C."/>
            <person name="Meng S."/>
            <person name="Li G."/>
            <person name="Viehrig K."/>
            <person name="Ye F."/>
            <person name="Su P."/>
            <person name="Kiefer A.F."/>
            <person name="Nichols A."/>
            <person name="Cepeda A.J."/>
            <person name="Yan W."/>
            <person name="Fan B."/>
            <person name="Jiang Y."/>
            <person name="Adhikari A."/>
            <person name="Zheng C.-J."/>
            <person name="Schuster L."/>
            <person name="Cowan T.M."/>
            <person name="Smanski M.J."/>
            <person name="Chevrette M.G."/>
            <person name="De Carvalho L.P.S."/>
            <person name="Shen B."/>
        </authorList>
    </citation>
    <scope>NUCLEOTIDE SEQUENCE [LARGE SCALE GENOMIC DNA]</scope>
    <source>
        <strain evidence="3 4">NPDC048117</strain>
    </source>
</reference>
<accession>A0ABV3EIS1</accession>
<evidence type="ECO:0000256" key="2">
    <source>
        <dbReference type="SAM" id="Phobius"/>
    </source>
</evidence>
<dbReference type="Proteomes" id="UP001551584">
    <property type="component" value="Unassembled WGS sequence"/>
</dbReference>
<organism evidence="3 4">
    <name type="scientific">Streptomyces chilikensis</name>
    <dbReference type="NCBI Taxonomy" id="1194079"/>
    <lineage>
        <taxon>Bacteria</taxon>
        <taxon>Bacillati</taxon>
        <taxon>Actinomycetota</taxon>
        <taxon>Actinomycetes</taxon>
        <taxon>Kitasatosporales</taxon>
        <taxon>Streptomycetaceae</taxon>
        <taxon>Streptomyces</taxon>
    </lineage>
</organism>
<keyword evidence="2" id="KW-0812">Transmembrane</keyword>
<sequence length="266" mass="27803">MRDGPGSGFRRSAGGLLHACASLLFGAAGHAAAGGGLPGVEMVAATLAALTVLSCVCAVRARRRRFETAVVGSWVQQVLLHLAFSTLSGRSGTGPGTGPGTGSGPIGHPAPAPAGVHEHARPDVVTSMGAAHLLATLAAVPVLLHGERLLRRMIRLLARRQLHLPACAAVPRPGAVRVPAPAGPPPLSFGARLARARTRRGPPSVIPAARTARVRPDRSRPDRVRAGLRPVHLSQRAAPRRAGRGITHDHDGNRPGRRTWLRRRAR</sequence>
<protein>
    <recommendedName>
        <fullName evidence="5">Integral membrane protein</fullName>
    </recommendedName>
</protein>
<feature type="compositionally biased region" description="Gly residues" evidence="1">
    <location>
        <begin position="91"/>
        <end position="105"/>
    </location>
</feature>
<gene>
    <name evidence="3" type="ORF">AB0D95_02090</name>
</gene>
<dbReference type="EMBL" id="JBEZNA010000003">
    <property type="protein sequence ID" value="MEU9576084.1"/>
    <property type="molecule type" value="Genomic_DNA"/>
</dbReference>
<evidence type="ECO:0000256" key="1">
    <source>
        <dbReference type="SAM" id="MobiDB-lite"/>
    </source>
</evidence>
<comment type="caution">
    <text evidence="3">The sequence shown here is derived from an EMBL/GenBank/DDBJ whole genome shotgun (WGS) entry which is preliminary data.</text>
</comment>
<evidence type="ECO:0000313" key="4">
    <source>
        <dbReference type="Proteomes" id="UP001551584"/>
    </source>
</evidence>